<dbReference type="Pfam" id="PF24355">
    <property type="entry name" value="DUF7514"/>
    <property type="match status" value="1"/>
</dbReference>
<name>A0A3D8RH50_9HELO</name>
<organism evidence="3 4">
    <name type="scientific">Coleophoma cylindrospora</name>
    <dbReference type="NCBI Taxonomy" id="1849047"/>
    <lineage>
        <taxon>Eukaryota</taxon>
        <taxon>Fungi</taxon>
        <taxon>Dikarya</taxon>
        <taxon>Ascomycota</taxon>
        <taxon>Pezizomycotina</taxon>
        <taxon>Leotiomycetes</taxon>
        <taxon>Helotiales</taxon>
        <taxon>Dermateaceae</taxon>
        <taxon>Coleophoma</taxon>
    </lineage>
</organism>
<evidence type="ECO:0000256" key="1">
    <source>
        <dbReference type="SAM" id="MobiDB-lite"/>
    </source>
</evidence>
<feature type="compositionally biased region" description="Low complexity" evidence="1">
    <location>
        <begin position="290"/>
        <end position="302"/>
    </location>
</feature>
<evidence type="ECO:0000313" key="3">
    <source>
        <dbReference type="EMBL" id="RDW73258.1"/>
    </source>
</evidence>
<feature type="region of interest" description="Disordered" evidence="1">
    <location>
        <begin position="182"/>
        <end position="228"/>
    </location>
</feature>
<feature type="compositionally biased region" description="Basic residues" evidence="1">
    <location>
        <begin position="253"/>
        <end position="266"/>
    </location>
</feature>
<gene>
    <name evidence="3" type="ORF">BP6252_07165</name>
</gene>
<dbReference type="AlphaFoldDB" id="A0A3D8RH50"/>
<evidence type="ECO:0000313" key="4">
    <source>
        <dbReference type="Proteomes" id="UP000256645"/>
    </source>
</evidence>
<feature type="compositionally biased region" description="Basic and acidic residues" evidence="1">
    <location>
        <begin position="484"/>
        <end position="552"/>
    </location>
</feature>
<feature type="compositionally biased region" description="Low complexity" evidence="1">
    <location>
        <begin position="326"/>
        <end position="340"/>
    </location>
</feature>
<feature type="region of interest" description="Disordered" evidence="1">
    <location>
        <begin position="463"/>
        <end position="572"/>
    </location>
</feature>
<dbReference type="PANTHER" id="PTHR39611">
    <property type="entry name" value="HYDROXYPROLINE-RICH GLYCOPROTEIN DZ-HRGP-RELATED"/>
    <property type="match status" value="1"/>
</dbReference>
<sequence>MSQTTPDDAKAYYGYLFEPDKKPTKVLEQLLRALAHHIVNAIGNTDEKSLNPAKLASFYKAVGGNYDSLFVEVPPTSISWIYASIGCQHTLQPTIDDFQPPSIPALTTRGFVRWQSLEILLGPEEHVPFIQNAVRDFGLKNPESGELFPTDLPKEAFPLKADAEIERWHAACAEKLRLEARQGEAAASRPDLPSRPKVQPGVRHVPPRRSAHSHSPTHSPHPRPGTAEYFEATRPPIQFQHVSSQNIPMGRPVRPKLSRPPSHRHSQFLAPETDRMSRARRRSSVPENVSTPSPGTSPTIPDLYPPIPPPSYFRRHSQPRAYRAPSVSSLTSDSSDSDVSPNQQAQPRHGNLNPRISQRENDPRYTPAASPVPAAAQPVRHRRGDSRPTSSSDERRKNWPPNVPVDLTGKLSSQFTQGAAPRTRETNEGNGNPRRRVPRDSDRGTNVRWKDLHDIREFLRRRPQAETEDEDEVINPVSRSRSHSSREERRSSGSEKERRRSHRYVDDRDRDTDREFRERPRMAETRRRSNSHEDGAPRRQNSERRRVPRERYTSPIRGVDGRKYPAAVDGYR</sequence>
<feature type="compositionally biased region" description="Low complexity" evidence="1">
    <location>
        <begin position="367"/>
        <end position="378"/>
    </location>
</feature>
<accession>A0A3D8RH50</accession>
<proteinExistence type="predicted"/>
<feature type="compositionally biased region" description="Basic and acidic residues" evidence="1">
    <location>
        <begin position="438"/>
        <end position="448"/>
    </location>
</feature>
<keyword evidence="4" id="KW-1185">Reference proteome</keyword>
<dbReference type="Proteomes" id="UP000256645">
    <property type="component" value="Unassembled WGS sequence"/>
</dbReference>
<dbReference type="InterPro" id="IPR055936">
    <property type="entry name" value="DUF7514"/>
</dbReference>
<feature type="domain" description="DUF7514" evidence="2">
    <location>
        <begin position="14"/>
        <end position="173"/>
    </location>
</feature>
<reference evidence="3 4" key="1">
    <citation type="journal article" date="2018" name="IMA Fungus">
        <title>IMA Genome-F 9: Draft genome sequence of Annulohypoxylon stygium, Aspergillus mulundensis, Berkeleyomyces basicola (syn. Thielaviopsis basicola), Ceratocystis smalleyi, two Cercospora beticola strains, Coleophoma cylindrospora, Fusarium fracticaudum, Phialophora cf. hyalina, and Morchella septimelata.</title>
        <authorList>
            <person name="Wingfield B.D."/>
            <person name="Bills G.F."/>
            <person name="Dong Y."/>
            <person name="Huang W."/>
            <person name="Nel W.J."/>
            <person name="Swalarsk-Parry B.S."/>
            <person name="Vaghefi N."/>
            <person name="Wilken P.M."/>
            <person name="An Z."/>
            <person name="de Beer Z.W."/>
            <person name="De Vos L."/>
            <person name="Chen L."/>
            <person name="Duong T.A."/>
            <person name="Gao Y."/>
            <person name="Hammerbacher A."/>
            <person name="Kikkert J.R."/>
            <person name="Li Y."/>
            <person name="Li H."/>
            <person name="Li K."/>
            <person name="Li Q."/>
            <person name="Liu X."/>
            <person name="Ma X."/>
            <person name="Naidoo K."/>
            <person name="Pethybridge S.J."/>
            <person name="Sun J."/>
            <person name="Steenkamp E.T."/>
            <person name="van der Nest M.A."/>
            <person name="van Wyk S."/>
            <person name="Wingfield M.J."/>
            <person name="Xiong C."/>
            <person name="Yue Q."/>
            <person name="Zhang X."/>
        </authorList>
    </citation>
    <scope>NUCLEOTIDE SEQUENCE [LARGE SCALE GENOMIC DNA]</scope>
    <source>
        <strain evidence="3 4">BP6252</strain>
    </source>
</reference>
<dbReference type="PANTHER" id="PTHR39611:SF2">
    <property type="entry name" value="HYDROXYPROLINE-RICH GLYCOPROTEIN DZ-HRGP"/>
    <property type="match status" value="1"/>
</dbReference>
<dbReference type="EMBL" id="PDLM01000007">
    <property type="protein sequence ID" value="RDW73258.1"/>
    <property type="molecule type" value="Genomic_DNA"/>
</dbReference>
<evidence type="ECO:0000259" key="2">
    <source>
        <dbReference type="Pfam" id="PF24355"/>
    </source>
</evidence>
<dbReference type="OrthoDB" id="5420895at2759"/>
<protein>
    <recommendedName>
        <fullName evidence="2">DUF7514 domain-containing protein</fullName>
    </recommendedName>
</protein>
<feature type="region of interest" description="Disordered" evidence="1">
    <location>
        <begin position="242"/>
        <end position="448"/>
    </location>
</feature>
<comment type="caution">
    <text evidence="3">The sequence shown here is derived from an EMBL/GenBank/DDBJ whole genome shotgun (WGS) entry which is preliminary data.</text>
</comment>